<feature type="transmembrane region" description="Helical" evidence="2">
    <location>
        <begin position="43"/>
        <end position="66"/>
    </location>
</feature>
<feature type="transmembrane region" description="Helical" evidence="2">
    <location>
        <begin position="120"/>
        <end position="144"/>
    </location>
</feature>
<feature type="transmembrane region" description="Helical" evidence="2">
    <location>
        <begin position="156"/>
        <end position="178"/>
    </location>
</feature>
<keyword evidence="4" id="KW-0645">Protease</keyword>
<evidence type="ECO:0000256" key="2">
    <source>
        <dbReference type="SAM" id="Phobius"/>
    </source>
</evidence>
<evidence type="ECO:0000256" key="1">
    <source>
        <dbReference type="SAM" id="MobiDB-lite"/>
    </source>
</evidence>
<feature type="transmembrane region" description="Helical" evidence="2">
    <location>
        <begin position="265"/>
        <end position="292"/>
    </location>
</feature>
<dbReference type="GO" id="GO:0080120">
    <property type="term" value="P:CAAX-box protein maturation"/>
    <property type="evidence" value="ECO:0007669"/>
    <property type="project" value="UniProtKB-ARBA"/>
</dbReference>
<dbReference type="AlphaFoldDB" id="A0AAU7DI18"/>
<feature type="domain" description="CAAX prenyl protease 2/Lysostaphin resistance protein A-like" evidence="3">
    <location>
        <begin position="240"/>
        <end position="300"/>
    </location>
</feature>
<gene>
    <name evidence="4" type="ORF">P8935_23380</name>
</gene>
<proteinExistence type="predicted"/>
<feature type="transmembrane region" description="Helical" evidence="2">
    <location>
        <begin position="78"/>
        <end position="99"/>
    </location>
</feature>
<keyword evidence="2" id="KW-0472">Membrane</keyword>
<protein>
    <submittedName>
        <fullName evidence="4">CPBP family glutamic-type intramembrane protease</fullName>
        <ecNumber evidence="4">3.4.-.-</ecNumber>
    </submittedName>
</protein>
<keyword evidence="4" id="KW-0378">Hydrolase</keyword>
<dbReference type="GO" id="GO:0006508">
    <property type="term" value="P:proteolysis"/>
    <property type="evidence" value="ECO:0007669"/>
    <property type="project" value="UniProtKB-KW"/>
</dbReference>
<feature type="transmembrane region" description="Helical" evidence="2">
    <location>
        <begin position="190"/>
        <end position="209"/>
    </location>
</feature>
<feature type="region of interest" description="Disordered" evidence="1">
    <location>
        <begin position="1"/>
        <end position="24"/>
    </location>
</feature>
<name>A0AAU7DI18_9BACT</name>
<dbReference type="InterPro" id="IPR003675">
    <property type="entry name" value="Rce1/LyrA-like_dom"/>
</dbReference>
<dbReference type="PANTHER" id="PTHR39430:SF1">
    <property type="entry name" value="PROTEASE"/>
    <property type="match status" value="1"/>
</dbReference>
<dbReference type="PANTHER" id="PTHR39430">
    <property type="entry name" value="MEMBRANE-ASSOCIATED PROTEASE-RELATED"/>
    <property type="match status" value="1"/>
</dbReference>
<evidence type="ECO:0000313" key="4">
    <source>
        <dbReference type="EMBL" id="XBH17494.1"/>
    </source>
</evidence>
<keyword evidence="2" id="KW-0812">Transmembrane</keyword>
<dbReference type="Pfam" id="PF02517">
    <property type="entry name" value="Rce1-like"/>
    <property type="match status" value="1"/>
</dbReference>
<dbReference type="GO" id="GO:0004175">
    <property type="term" value="F:endopeptidase activity"/>
    <property type="evidence" value="ECO:0007669"/>
    <property type="project" value="UniProtKB-ARBA"/>
</dbReference>
<feature type="transmembrane region" description="Helical" evidence="2">
    <location>
        <begin position="339"/>
        <end position="358"/>
    </location>
</feature>
<dbReference type="EMBL" id="CP121196">
    <property type="protein sequence ID" value="XBH17494.1"/>
    <property type="molecule type" value="Genomic_DNA"/>
</dbReference>
<evidence type="ECO:0000259" key="3">
    <source>
        <dbReference type="Pfam" id="PF02517"/>
    </source>
</evidence>
<reference evidence="4" key="1">
    <citation type="submission" date="2023-03" db="EMBL/GenBank/DDBJ databases">
        <title>Edaphobacter sp.</title>
        <authorList>
            <person name="Huber K.J."/>
            <person name="Papendorf J."/>
            <person name="Pilke C."/>
            <person name="Bunk B."/>
            <person name="Sproeer C."/>
            <person name="Pester M."/>
        </authorList>
    </citation>
    <scope>NUCLEOTIDE SEQUENCE</scope>
    <source>
        <strain evidence="4">DSM 110680</strain>
    </source>
</reference>
<dbReference type="RefSeq" id="WP_348262719.1">
    <property type="nucleotide sequence ID" value="NZ_CP121196.1"/>
</dbReference>
<dbReference type="EC" id="3.4.-.-" evidence="4"/>
<organism evidence="4">
    <name type="scientific">Telmatobacter sp. DSM 110680</name>
    <dbReference type="NCBI Taxonomy" id="3036704"/>
    <lineage>
        <taxon>Bacteria</taxon>
        <taxon>Pseudomonadati</taxon>
        <taxon>Acidobacteriota</taxon>
        <taxon>Terriglobia</taxon>
        <taxon>Terriglobales</taxon>
        <taxon>Acidobacteriaceae</taxon>
        <taxon>Telmatobacter</taxon>
    </lineage>
</organism>
<keyword evidence="2" id="KW-1133">Transmembrane helix</keyword>
<feature type="transmembrane region" description="Helical" evidence="2">
    <location>
        <begin position="215"/>
        <end position="234"/>
    </location>
</feature>
<sequence>MDVRDRQSDPPALPGTPQNTPASPNSFDVSSAIVGPHGIRAGWLVLLFYCLFRLFVYILSAIVYAAAPDLVGSEVSPLTALLSELVPFFAMIAAGAIMLPVAQRRLADYNLRDTRAVRHFVGGTAIGLVSLSALVGSLELGGWAHIGRESLSLSRILTYAGLWALTFLLVGCVEEGVFRCYAQATLVRGINFWWALAMVSGLCLYARMFVSGDCTWGVCAFAALGILPCFLLHLKSAENSRFWQAAWATSTGFGFVHTLNHGENWIGIFAAAFIGFAFCVSIKVTGSAWWAIGCHAAWDWAETYLWGTADSGFVAPGHVFGTSPSGNPLWSGGTDGPEGSLLIIPIVLLMLAWLVVIYRRPRPAEISAPAATEQLAS</sequence>
<accession>A0AAU7DI18</accession>